<evidence type="ECO:0000313" key="1">
    <source>
        <dbReference type="EMBL" id="AKK10847.1"/>
    </source>
</evidence>
<sequence>MFTTKESRTESRRRALEALHAAVVHPRSLARPTATWRPPTVTLPHPAGRGGFTAAVSRYRVGPKVRARLLGYGETRTPVYLVTIRITQPSGLPVPRARSDAWMAELVGERELGAVHDVGSRCAATYVWLVDAAYRPVRSPASLFVGYHAAA</sequence>
<organism evidence="1 2">
    <name type="scientific">Corynebacterium uterequi</name>
    <dbReference type="NCBI Taxonomy" id="1072256"/>
    <lineage>
        <taxon>Bacteria</taxon>
        <taxon>Bacillati</taxon>
        <taxon>Actinomycetota</taxon>
        <taxon>Actinomycetes</taxon>
        <taxon>Mycobacteriales</taxon>
        <taxon>Corynebacteriaceae</taxon>
        <taxon>Corynebacterium</taxon>
    </lineage>
</organism>
<proteinExistence type="predicted"/>
<gene>
    <name evidence="1" type="ORF">CUTER_04205</name>
</gene>
<keyword evidence="2" id="KW-1185">Reference proteome</keyword>
<accession>A0A0G3HI83</accession>
<name>A0A0G3HI83_9CORY</name>
<dbReference type="OrthoDB" id="4421601at2"/>
<dbReference type="KEGG" id="cut:CUTER_04205"/>
<dbReference type="AlphaFoldDB" id="A0A0G3HI83"/>
<dbReference type="Proteomes" id="UP000035548">
    <property type="component" value="Chromosome"/>
</dbReference>
<protein>
    <submittedName>
        <fullName evidence="1">Uncharacterized protein</fullName>
    </submittedName>
</protein>
<reference evidence="1 2" key="1">
    <citation type="journal article" date="2015" name="Genome Announc.">
        <title>Virulence Factor Genes Detected in the Complete Genome Sequence of Corynebacterium uterequi DSM 45634, Isolated from the Uterus of a Maiden Mare.</title>
        <authorList>
            <person name="Ruckert C."/>
            <person name="Kriete M."/>
            <person name="Jaenicke S."/>
            <person name="Winkler A."/>
            <person name="Tauch A."/>
        </authorList>
    </citation>
    <scope>NUCLEOTIDE SEQUENCE [LARGE SCALE GENOMIC DNA]</scope>
    <source>
        <strain evidence="1 2">DSM 45634</strain>
    </source>
</reference>
<dbReference type="PATRIC" id="fig|1072256.5.peg.834"/>
<dbReference type="RefSeq" id="WP_047259347.1">
    <property type="nucleotide sequence ID" value="NZ_CP011546.1"/>
</dbReference>
<dbReference type="EMBL" id="CP011546">
    <property type="protein sequence ID" value="AKK10847.1"/>
    <property type="molecule type" value="Genomic_DNA"/>
</dbReference>
<reference evidence="2" key="2">
    <citation type="submission" date="2015-05" db="EMBL/GenBank/DDBJ databases">
        <title>Complete genome sequence of Corynebacterium uterequi DSM 45634, isolated from the uterus of a maiden mare.</title>
        <authorList>
            <person name="Ruckert C."/>
            <person name="Albersmeier A."/>
            <person name="Winkler A."/>
            <person name="Tauch A."/>
        </authorList>
    </citation>
    <scope>NUCLEOTIDE SEQUENCE [LARGE SCALE GENOMIC DNA]</scope>
    <source>
        <strain evidence="2">DSM 45634</strain>
    </source>
</reference>
<evidence type="ECO:0000313" key="2">
    <source>
        <dbReference type="Proteomes" id="UP000035548"/>
    </source>
</evidence>